<name>A0A2J5HTW6_9EURO</name>
<dbReference type="Proteomes" id="UP000235023">
    <property type="component" value="Unassembled WGS sequence"/>
</dbReference>
<evidence type="ECO:0000313" key="2">
    <source>
        <dbReference type="Proteomes" id="UP000235023"/>
    </source>
</evidence>
<protein>
    <submittedName>
        <fullName evidence="1">Uncharacterized protein</fullName>
    </submittedName>
</protein>
<keyword evidence="2" id="KW-1185">Reference proteome</keyword>
<dbReference type="AlphaFoldDB" id="A0A2J5HTW6"/>
<organism evidence="1 2">
    <name type="scientific">Aspergillus taichungensis</name>
    <dbReference type="NCBI Taxonomy" id="482145"/>
    <lineage>
        <taxon>Eukaryota</taxon>
        <taxon>Fungi</taxon>
        <taxon>Dikarya</taxon>
        <taxon>Ascomycota</taxon>
        <taxon>Pezizomycotina</taxon>
        <taxon>Eurotiomycetes</taxon>
        <taxon>Eurotiomycetidae</taxon>
        <taxon>Eurotiales</taxon>
        <taxon>Aspergillaceae</taxon>
        <taxon>Aspergillus</taxon>
        <taxon>Aspergillus subgen. Circumdati</taxon>
    </lineage>
</organism>
<gene>
    <name evidence="1" type="ORF">BDW42DRAFT_170184</name>
</gene>
<reference evidence="2" key="1">
    <citation type="submission" date="2017-12" db="EMBL/GenBank/DDBJ databases">
        <authorList>
            <consortium name="DOE Joint Genome Institute"/>
            <person name="Mondo S.J."/>
            <person name="Kjaerbolling I."/>
            <person name="Vesth T.C."/>
            <person name="Frisvad J.C."/>
            <person name="Nybo J.L."/>
            <person name="Theobald S."/>
            <person name="Kuo A."/>
            <person name="Bowyer P."/>
            <person name="Matsuda Y."/>
            <person name="Lyhne E.K."/>
            <person name="Kogle M.E."/>
            <person name="Clum A."/>
            <person name="Lipzen A."/>
            <person name="Salamov A."/>
            <person name="Ngan C.Y."/>
            <person name="Daum C."/>
            <person name="Chiniquy J."/>
            <person name="Barry K."/>
            <person name="LaButti K."/>
            <person name="Haridas S."/>
            <person name="Simmons B.A."/>
            <person name="Magnuson J.K."/>
            <person name="Mortensen U.H."/>
            <person name="Larsen T.O."/>
            <person name="Grigoriev I.V."/>
            <person name="Baker S.E."/>
            <person name="Andersen M.R."/>
            <person name="Nordberg H.P."/>
            <person name="Cantor M.N."/>
            <person name="Hua S.X."/>
        </authorList>
    </citation>
    <scope>NUCLEOTIDE SEQUENCE [LARGE SCALE GENOMIC DNA]</scope>
    <source>
        <strain evidence="2">IBT 19404</strain>
    </source>
</reference>
<dbReference type="EMBL" id="KZ559543">
    <property type="protein sequence ID" value="PLN80803.1"/>
    <property type="molecule type" value="Genomic_DNA"/>
</dbReference>
<accession>A0A2J5HTW6</accession>
<sequence length="64" mass="7360">MEKFTDIRRCIMEVKLFDKPMGSQGSCYAKPCDYLAIALVESPMTIDNIRVQIDGLIRRKSYSI</sequence>
<dbReference type="OrthoDB" id="5383315at2759"/>
<evidence type="ECO:0000313" key="1">
    <source>
        <dbReference type="EMBL" id="PLN80803.1"/>
    </source>
</evidence>
<proteinExistence type="predicted"/>